<feature type="domain" description="Tyr recombinase" evidence="10">
    <location>
        <begin position="101"/>
        <end position="289"/>
    </location>
</feature>
<evidence type="ECO:0000256" key="4">
    <source>
        <dbReference type="ARBA" id="ARBA00022829"/>
    </source>
</evidence>
<evidence type="ECO:0000256" key="2">
    <source>
        <dbReference type="ARBA" id="ARBA00022490"/>
    </source>
</evidence>
<feature type="domain" description="Core-binding (CB)" evidence="11">
    <location>
        <begin position="1"/>
        <end position="80"/>
    </location>
</feature>
<comment type="similarity">
    <text evidence="9">Belongs to the 'phage' integrase family. XerC subfamily.</text>
</comment>
<dbReference type="Pfam" id="PF00589">
    <property type="entry name" value="Phage_integrase"/>
    <property type="match status" value="1"/>
</dbReference>
<evidence type="ECO:0000259" key="10">
    <source>
        <dbReference type="PROSITE" id="PS51898"/>
    </source>
</evidence>
<dbReference type="GO" id="GO:0003677">
    <property type="term" value="F:DNA binding"/>
    <property type="evidence" value="ECO:0007669"/>
    <property type="project" value="UniProtKB-UniRule"/>
</dbReference>
<organism evidence="12 13">
    <name type="scientific">Collinsella acetigenes</name>
    <dbReference type="NCBI Taxonomy" id="2713419"/>
    <lineage>
        <taxon>Bacteria</taxon>
        <taxon>Bacillati</taxon>
        <taxon>Actinomycetota</taxon>
        <taxon>Coriobacteriia</taxon>
        <taxon>Coriobacteriales</taxon>
        <taxon>Coriobacteriaceae</taxon>
        <taxon>Collinsella</taxon>
    </lineage>
</organism>
<dbReference type="Gene3D" id="1.10.150.130">
    <property type="match status" value="1"/>
</dbReference>
<evidence type="ECO:0000256" key="6">
    <source>
        <dbReference type="ARBA" id="ARBA00023125"/>
    </source>
</evidence>
<comment type="subunit">
    <text evidence="9">Forms a cyclic heterotetrameric complex composed of two molecules of XerC and two molecules of XerD.</text>
</comment>
<dbReference type="InterPro" id="IPR013762">
    <property type="entry name" value="Integrase-like_cat_sf"/>
</dbReference>
<evidence type="ECO:0000256" key="1">
    <source>
        <dbReference type="ARBA" id="ARBA00004496"/>
    </source>
</evidence>
<feature type="active site" description="O-(3'-phospho-DNA)-tyrosine intermediate" evidence="9">
    <location>
        <position position="276"/>
    </location>
</feature>
<comment type="subcellular location">
    <subcellularLocation>
        <location evidence="1 9">Cytoplasm</location>
    </subcellularLocation>
</comment>
<evidence type="ECO:0000256" key="8">
    <source>
        <dbReference type="ARBA" id="ARBA00023306"/>
    </source>
</evidence>
<name>A0A7X9UCE2_9ACTN</name>
<dbReference type="GO" id="GO:0005737">
    <property type="term" value="C:cytoplasm"/>
    <property type="evidence" value="ECO:0007669"/>
    <property type="project" value="UniProtKB-SubCell"/>
</dbReference>
<evidence type="ECO:0000256" key="9">
    <source>
        <dbReference type="HAMAP-Rule" id="MF_01808"/>
    </source>
</evidence>
<dbReference type="Proteomes" id="UP000546970">
    <property type="component" value="Unassembled WGS sequence"/>
</dbReference>
<dbReference type="InterPro" id="IPR023009">
    <property type="entry name" value="Tyrosine_recombinase_XerC/XerD"/>
</dbReference>
<reference evidence="12 13" key="1">
    <citation type="submission" date="2020-04" db="EMBL/GenBank/DDBJ databases">
        <title>Collinsella sp. KGMB02528 nov., an anaerobic actinobacterium isolated from human feces.</title>
        <authorList>
            <person name="Han K.-I."/>
            <person name="Eom M.K."/>
            <person name="Kim J.-S."/>
            <person name="Lee K.C."/>
            <person name="Suh M.K."/>
            <person name="Park S.-H."/>
            <person name="Lee J.H."/>
            <person name="Kang S.W."/>
            <person name="Park J.-E."/>
            <person name="Oh B.S."/>
            <person name="Yu S.Y."/>
            <person name="Choi S.-H."/>
            <person name="Lee D.H."/>
            <person name="Yoon H."/>
            <person name="Kim B.-Y."/>
            <person name="Lee J.H."/>
            <person name="Lee J.-S."/>
        </authorList>
    </citation>
    <scope>NUCLEOTIDE SEQUENCE [LARGE SCALE GENOMIC DNA]</scope>
    <source>
        <strain evidence="12 13">KGMB02528</strain>
    </source>
</reference>
<gene>
    <name evidence="9" type="primary">xerC</name>
    <name evidence="12" type="ORF">HF320_04560</name>
</gene>
<dbReference type="PROSITE" id="PS51900">
    <property type="entry name" value="CB"/>
    <property type="match status" value="1"/>
</dbReference>
<dbReference type="GO" id="GO:0009037">
    <property type="term" value="F:tyrosine-based site-specific recombinase activity"/>
    <property type="evidence" value="ECO:0007669"/>
    <property type="project" value="UniProtKB-UniRule"/>
</dbReference>
<dbReference type="GO" id="GO:0051301">
    <property type="term" value="P:cell division"/>
    <property type="evidence" value="ECO:0007669"/>
    <property type="project" value="UniProtKB-KW"/>
</dbReference>
<dbReference type="AlphaFoldDB" id="A0A7X9UCE2"/>
<comment type="function">
    <text evidence="9">Site-specific tyrosine recombinase, which acts by catalyzing the cutting and rejoining of the recombining DNA molecules. The XerC-XerD complex is essential to convert dimers of the bacterial chromosome into monomers to permit their segregation at cell division. It also contributes to the segregational stability of plasmids.</text>
</comment>
<evidence type="ECO:0000256" key="5">
    <source>
        <dbReference type="ARBA" id="ARBA00022908"/>
    </source>
</evidence>
<dbReference type="InterPro" id="IPR011010">
    <property type="entry name" value="DNA_brk_join_enz"/>
</dbReference>
<protein>
    <recommendedName>
        <fullName evidence="9">Tyrosine recombinase XerC</fullName>
    </recommendedName>
</protein>
<keyword evidence="3 9" id="KW-0132">Cell division</keyword>
<sequence length="295" mass="32798">MDSFIQYISRVQGLSPQTVRAYRSHLEAYARWCEKEHVEGLRVSVAELRGYLGDRQRLGDAPRTLAAHLSAIRSLYRWLNIEEIIDKDPAAALQSPKLPSTLPIVLSASQLDLLFDAVDGSTPGGVRDGTMLELLIASGARISELARLCLNDFDCSHKVLRLLGKGSKERIVPLYNKAFDSFDIYVRQARPVLLEKAHCSQSDSTRLFISGRGRPMDAAALRRRFDLLVRKAGLPAGITPHTMRHTYATELLEGGADLRSVQELLGHSSLSATQIYTHVSPERLRTAIHQAHPRA</sequence>
<comment type="caution">
    <text evidence="12">The sequence shown here is derived from an EMBL/GenBank/DDBJ whole genome shotgun (WGS) entry which is preliminary data.</text>
</comment>
<dbReference type="InterPro" id="IPR010998">
    <property type="entry name" value="Integrase_recombinase_N"/>
</dbReference>
<feature type="active site" evidence="9">
    <location>
        <position position="141"/>
    </location>
</feature>
<dbReference type="CDD" id="cd00798">
    <property type="entry name" value="INT_XerDC_C"/>
    <property type="match status" value="1"/>
</dbReference>
<keyword evidence="5 9" id="KW-0229">DNA integration</keyword>
<keyword evidence="7 9" id="KW-0233">DNA recombination</keyword>
<dbReference type="InterPro" id="IPR002104">
    <property type="entry name" value="Integrase_catalytic"/>
</dbReference>
<accession>A0A7X9UCE2</accession>
<keyword evidence="2 9" id="KW-0963">Cytoplasm</keyword>
<dbReference type="PANTHER" id="PTHR30349">
    <property type="entry name" value="PHAGE INTEGRASE-RELATED"/>
    <property type="match status" value="1"/>
</dbReference>
<dbReference type="EMBL" id="JABBCP010000002">
    <property type="protein sequence ID" value="NMF55602.1"/>
    <property type="molecule type" value="Genomic_DNA"/>
</dbReference>
<dbReference type="PROSITE" id="PS51898">
    <property type="entry name" value="TYR_RECOMBINASE"/>
    <property type="match status" value="1"/>
</dbReference>
<feature type="active site" evidence="9">
    <location>
        <position position="165"/>
    </location>
</feature>
<keyword evidence="8 9" id="KW-0131">Cell cycle</keyword>
<dbReference type="HAMAP" id="MF_01808">
    <property type="entry name" value="Recomb_XerC_XerD"/>
    <property type="match status" value="1"/>
</dbReference>
<feature type="active site" evidence="9">
    <location>
        <position position="267"/>
    </location>
</feature>
<feature type="active site" evidence="9">
    <location>
        <position position="244"/>
    </location>
</feature>
<keyword evidence="4 9" id="KW-0159">Chromosome partition</keyword>
<dbReference type="SUPFAM" id="SSF56349">
    <property type="entry name" value="DNA breaking-rejoining enzymes"/>
    <property type="match status" value="1"/>
</dbReference>
<dbReference type="Gene3D" id="1.10.443.10">
    <property type="entry name" value="Intergrase catalytic core"/>
    <property type="match status" value="1"/>
</dbReference>
<dbReference type="InterPro" id="IPR004107">
    <property type="entry name" value="Integrase_SAM-like_N"/>
</dbReference>
<evidence type="ECO:0000313" key="12">
    <source>
        <dbReference type="EMBL" id="NMF55602.1"/>
    </source>
</evidence>
<evidence type="ECO:0000259" key="11">
    <source>
        <dbReference type="PROSITE" id="PS51900"/>
    </source>
</evidence>
<dbReference type="Pfam" id="PF02899">
    <property type="entry name" value="Phage_int_SAM_1"/>
    <property type="match status" value="1"/>
</dbReference>
<keyword evidence="13" id="KW-1185">Reference proteome</keyword>
<dbReference type="GO" id="GO:0007059">
    <property type="term" value="P:chromosome segregation"/>
    <property type="evidence" value="ECO:0007669"/>
    <property type="project" value="UniProtKB-UniRule"/>
</dbReference>
<proteinExistence type="inferred from homology"/>
<dbReference type="InterPro" id="IPR050090">
    <property type="entry name" value="Tyrosine_recombinase_XerCD"/>
</dbReference>
<dbReference type="InterPro" id="IPR044068">
    <property type="entry name" value="CB"/>
</dbReference>
<dbReference type="PANTHER" id="PTHR30349:SF81">
    <property type="entry name" value="TYROSINE RECOMBINASE XERC"/>
    <property type="match status" value="1"/>
</dbReference>
<evidence type="ECO:0000256" key="7">
    <source>
        <dbReference type="ARBA" id="ARBA00023172"/>
    </source>
</evidence>
<feature type="active site" evidence="9">
    <location>
        <position position="241"/>
    </location>
</feature>
<keyword evidence="6 9" id="KW-0238">DNA-binding</keyword>
<evidence type="ECO:0000313" key="13">
    <source>
        <dbReference type="Proteomes" id="UP000546970"/>
    </source>
</evidence>
<dbReference type="NCBIfam" id="NF001399">
    <property type="entry name" value="PRK00283.1"/>
    <property type="match status" value="1"/>
</dbReference>
<dbReference type="GO" id="GO:0006313">
    <property type="term" value="P:DNA transposition"/>
    <property type="evidence" value="ECO:0007669"/>
    <property type="project" value="UniProtKB-UniRule"/>
</dbReference>
<evidence type="ECO:0000256" key="3">
    <source>
        <dbReference type="ARBA" id="ARBA00022618"/>
    </source>
</evidence>